<dbReference type="AlphaFoldDB" id="A0A174H4G2"/>
<organism evidence="2 3">
    <name type="scientific">Blautia wexlerae</name>
    <dbReference type="NCBI Taxonomy" id="418240"/>
    <lineage>
        <taxon>Bacteria</taxon>
        <taxon>Bacillati</taxon>
        <taxon>Bacillota</taxon>
        <taxon>Clostridia</taxon>
        <taxon>Lachnospirales</taxon>
        <taxon>Lachnospiraceae</taxon>
        <taxon>Blautia</taxon>
    </lineage>
</organism>
<gene>
    <name evidence="2" type="ORF">ERS852478_03559</name>
</gene>
<name>A0A174H4G2_9FIRM</name>
<dbReference type="EMBL" id="CYZN01000038">
    <property type="protein sequence ID" value="CUO68108.1"/>
    <property type="molecule type" value="Genomic_DNA"/>
</dbReference>
<proteinExistence type="predicted"/>
<dbReference type="RefSeq" id="WP_055201433.1">
    <property type="nucleotide sequence ID" value="NZ_BTHH01000008.1"/>
</dbReference>
<feature type="region of interest" description="Disordered" evidence="1">
    <location>
        <begin position="128"/>
        <end position="153"/>
    </location>
</feature>
<accession>A0A174H4G2</accession>
<feature type="compositionally biased region" description="Polar residues" evidence="1">
    <location>
        <begin position="142"/>
        <end position="153"/>
    </location>
</feature>
<evidence type="ECO:0000256" key="1">
    <source>
        <dbReference type="SAM" id="MobiDB-lite"/>
    </source>
</evidence>
<sequence length="153" mass="18096">MRELRKVFNPVLGMKSEKDIEKGYRKIVSAYEVLHAKSQQMREEAEKTILYERMLDFARTLIFPPKSITAEDLKNEYWKIVQTKCRQELKAIRASITDFDKLLTSLSTKYPDESQLLVELRESVEKEIEQEDMKSRRETKDWSQQQSKLGCSL</sequence>
<reference evidence="2 3" key="1">
    <citation type="submission" date="2015-09" db="EMBL/GenBank/DDBJ databases">
        <authorList>
            <consortium name="Pathogen Informatics"/>
        </authorList>
    </citation>
    <scope>NUCLEOTIDE SEQUENCE [LARGE SCALE GENOMIC DNA]</scope>
    <source>
        <strain evidence="2 3">2789STDY5834863</strain>
    </source>
</reference>
<protein>
    <submittedName>
        <fullName evidence="2">Uncharacterized protein</fullName>
    </submittedName>
</protein>
<feature type="compositionally biased region" description="Basic and acidic residues" evidence="1">
    <location>
        <begin position="128"/>
        <end position="141"/>
    </location>
</feature>
<dbReference type="Proteomes" id="UP000095431">
    <property type="component" value="Unassembled WGS sequence"/>
</dbReference>
<evidence type="ECO:0000313" key="2">
    <source>
        <dbReference type="EMBL" id="CUO68108.1"/>
    </source>
</evidence>
<evidence type="ECO:0000313" key="3">
    <source>
        <dbReference type="Proteomes" id="UP000095431"/>
    </source>
</evidence>